<reference evidence="1" key="1">
    <citation type="journal article" date="2020" name="mSystems">
        <title>Genome- and Community-Level Interaction Insights into Carbon Utilization and Element Cycling Functions of Hydrothermarchaeota in Hydrothermal Sediment.</title>
        <authorList>
            <person name="Zhou Z."/>
            <person name="Liu Y."/>
            <person name="Xu W."/>
            <person name="Pan J."/>
            <person name="Luo Z.H."/>
            <person name="Li M."/>
        </authorList>
    </citation>
    <scope>NUCLEOTIDE SEQUENCE [LARGE SCALE GENOMIC DNA]</scope>
    <source>
        <strain evidence="1">HyVt-505</strain>
    </source>
</reference>
<organism evidence="1">
    <name type="scientific">Candidatus Tenderia electrophaga</name>
    <dbReference type="NCBI Taxonomy" id="1748243"/>
    <lineage>
        <taxon>Bacteria</taxon>
        <taxon>Pseudomonadati</taxon>
        <taxon>Pseudomonadota</taxon>
        <taxon>Gammaproteobacteria</taxon>
        <taxon>Candidatus Tenderiales</taxon>
        <taxon>Candidatus Tenderiaceae</taxon>
        <taxon>Candidatus Tenderia</taxon>
    </lineage>
</organism>
<dbReference type="Pfam" id="PF10977">
    <property type="entry name" value="DUF2797"/>
    <property type="match status" value="1"/>
</dbReference>
<accession>A0A832N386</accession>
<name>A0A832N386_9GAMM</name>
<proteinExistence type="predicted"/>
<comment type="caution">
    <text evidence="1">The sequence shown here is derived from an EMBL/GenBank/DDBJ whole genome shotgun (WGS) entry which is preliminary data.</text>
</comment>
<evidence type="ECO:0000313" key="1">
    <source>
        <dbReference type="EMBL" id="HHJ80580.1"/>
    </source>
</evidence>
<dbReference type="EMBL" id="DRNF01000188">
    <property type="protein sequence ID" value="HHJ80580.1"/>
    <property type="molecule type" value="Genomic_DNA"/>
</dbReference>
<gene>
    <name evidence="1" type="ORF">ENJ65_02990</name>
</gene>
<protein>
    <submittedName>
        <fullName evidence="1">DUF2797 domain-containing protein</fullName>
    </submittedName>
</protein>
<dbReference type="Proteomes" id="UP000885832">
    <property type="component" value="Unassembled WGS sequence"/>
</dbReference>
<sequence>MITRHEHPVQYEMVLGDNRVGMNEHVGKHVQLRFLGEINCISCGRKTNKSFQQGYCFPCMRSLPECDSCIVKPETCHFDAGTCRDPEWGQTNCFQDHYVYLANSSGIKVGITRGSQIPTRWMDQGATQALPIFRVNNRLLSGLVEVALKQHVSDRTDWRKMLKGVAVEVDLLQRRDELVAKCEIELAALADQYGADAITQLDEQALVEIDFPVLNYPEKVKSFNFDKTELVEGTLEGIKGQYLIFDNGVINMRKFGGYLIEMTV</sequence>
<dbReference type="AlphaFoldDB" id="A0A832N386"/>
<dbReference type="InterPro" id="IPR021246">
    <property type="entry name" value="DUF2797"/>
</dbReference>